<dbReference type="EMBL" id="LGGX01000027">
    <property type="protein sequence ID" value="KUK86150.1"/>
    <property type="molecule type" value="Genomic_DNA"/>
</dbReference>
<proteinExistence type="predicted"/>
<comment type="caution">
    <text evidence="2">The sequence shown here is derived from an EMBL/GenBank/DDBJ whole genome shotgun (WGS) entry which is preliminary data.</text>
</comment>
<dbReference type="InterPro" id="IPR050312">
    <property type="entry name" value="IolE/XylAMocC-like"/>
</dbReference>
<dbReference type="PANTHER" id="PTHR12110:SF21">
    <property type="entry name" value="XYLOSE ISOMERASE-LIKE TIM BARREL DOMAIN-CONTAINING PROTEIN"/>
    <property type="match status" value="1"/>
</dbReference>
<dbReference type="InterPro" id="IPR036237">
    <property type="entry name" value="Xyl_isomerase-like_sf"/>
</dbReference>
<dbReference type="Proteomes" id="UP000053467">
    <property type="component" value="Unassembled WGS sequence"/>
</dbReference>
<dbReference type="Gene3D" id="3.20.20.150">
    <property type="entry name" value="Divalent-metal-dependent TIM barrel enzymes"/>
    <property type="match status" value="1"/>
</dbReference>
<dbReference type="InterPro" id="IPR013022">
    <property type="entry name" value="Xyl_isomerase-like_TIM-brl"/>
</dbReference>
<organism evidence="2 3">
    <name type="scientific">candidate division TA06 bacterium 34_109</name>
    <dbReference type="NCBI Taxonomy" id="1635277"/>
    <lineage>
        <taxon>Bacteria</taxon>
        <taxon>Bacteria division TA06</taxon>
    </lineage>
</organism>
<gene>
    <name evidence="2" type="ORF">XE03_1691</name>
</gene>
<accession>A0A101I033</accession>
<feature type="domain" description="Xylose isomerase-like TIM barrel" evidence="1">
    <location>
        <begin position="46"/>
        <end position="230"/>
    </location>
</feature>
<sequence length="246" mass="28872">MELFISHIFFKENFLELDFISKHFDGIELRGERLIKGYETFDFLKFQKKNIGTIVHSNFENIDISSSNEWERVKSVREVEKTIPIAKKLNSMYVVVHPSGKLKDVRSREESLKNSLKSLLEIKETAKIFNVELLVENLPSGYLGSDELELKYFVDKGFKLCFDFGHSLLTFKNPLETVEKFKDYIKVLHIHSNDRKSDKHDFVKGDFDMYKEVMGKMSDDIVVVIETNEEKKDNVMEFLNGYPYKK</sequence>
<dbReference type="PANTHER" id="PTHR12110">
    <property type="entry name" value="HYDROXYPYRUVATE ISOMERASE"/>
    <property type="match status" value="1"/>
</dbReference>
<evidence type="ECO:0000259" key="1">
    <source>
        <dbReference type="Pfam" id="PF01261"/>
    </source>
</evidence>
<protein>
    <recommendedName>
        <fullName evidence="1">Xylose isomerase-like TIM barrel domain-containing protein</fullName>
    </recommendedName>
</protein>
<dbReference type="AlphaFoldDB" id="A0A101I033"/>
<evidence type="ECO:0000313" key="2">
    <source>
        <dbReference type="EMBL" id="KUK86150.1"/>
    </source>
</evidence>
<dbReference type="SUPFAM" id="SSF51658">
    <property type="entry name" value="Xylose isomerase-like"/>
    <property type="match status" value="1"/>
</dbReference>
<evidence type="ECO:0000313" key="3">
    <source>
        <dbReference type="Proteomes" id="UP000053467"/>
    </source>
</evidence>
<name>A0A101I033_UNCT6</name>
<reference evidence="3" key="1">
    <citation type="journal article" date="2015" name="MBio">
        <title>Genome-Resolved Metagenomic Analysis Reveals Roles for Candidate Phyla and Other Microbial Community Members in Biogeochemical Transformations in Oil Reservoirs.</title>
        <authorList>
            <person name="Hu P."/>
            <person name="Tom L."/>
            <person name="Singh A."/>
            <person name="Thomas B.C."/>
            <person name="Baker B.J."/>
            <person name="Piceno Y.M."/>
            <person name="Andersen G.L."/>
            <person name="Banfield J.F."/>
        </authorList>
    </citation>
    <scope>NUCLEOTIDE SEQUENCE [LARGE SCALE GENOMIC DNA]</scope>
</reference>
<dbReference type="Pfam" id="PF01261">
    <property type="entry name" value="AP_endonuc_2"/>
    <property type="match status" value="1"/>
</dbReference>